<name>A0A1G4MES7_LACFM</name>
<gene>
    <name evidence="2" type="ORF">LAFE_0F02388G</name>
</gene>
<evidence type="ECO:0000313" key="2">
    <source>
        <dbReference type="EMBL" id="SCW02254.1"/>
    </source>
</evidence>
<dbReference type="EMBL" id="LT598490">
    <property type="protein sequence ID" value="SCW02254.1"/>
    <property type="molecule type" value="Genomic_DNA"/>
</dbReference>
<keyword evidence="1" id="KW-0472">Membrane</keyword>
<organism evidence="2 3">
    <name type="scientific">Lachancea fermentati</name>
    <name type="common">Zygosaccharomyces fermentati</name>
    <dbReference type="NCBI Taxonomy" id="4955"/>
    <lineage>
        <taxon>Eukaryota</taxon>
        <taxon>Fungi</taxon>
        <taxon>Dikarya</taxon>
        <taxon>Ascomycota</taxon>
        <taxon>Saccharomycotina</taxon>
        <taxon>Saccharomycetes</taxon>
        <taxon>Saccharomycetales</taxon>
        <taxon>Saccharomycetaceae</taxon>
        <taxon>Lachancea</taxon>
    </lineage>
</organism>
<accession>A0A1G4MES7</accession>
<dbReference type="OrthoDB" id="4034832at2759"/>
<keyword evidence="1" id="KW-0812">Transmembrane</keyword>
<proteinExistence type="predicted"/>
<dbReference type="Proteomes" id="UP000190831">
    <property type="component" value="Chromosome F"/>
</dbReference>
<keyword evidence="3" id="KW-1185">Reference proteome</keyword>
<feature type="transmembrane region" description="Helical" evidence="1">
    <location>
        <begin position="20"/>
        <end position="43"/>
    </location>
</feature>
<sequence>MDELLYLMNVGWMVLTQLFLVWRLLLCTLALMLLGPMAMLYIYDIGLYAWRLLTSRKPRVSESLDECETMLDPLTADTDTILVNVDEGFYSDSDTAGSCDEHDPAAVAAESEASLAQRQPRSTPSAGSFTRLTDLIAVTFSTGSDSGRMENYEHEVKLISGTA</sequence>
<protein>
    <submittedName>
        <fullName evidence="2">LAFE_0F02388g1_1</fullName>
    </submittedName>
</protein>
<reference evidence="3" key="1">
    <citation type="submission" date="2016-03" db="EMBL/GenBank/DDBJ databases">
        <authorList>
            <person name="Devillers H."/>
        </authorList>
    </citation>
    <scope>NUCLEOTIDE SEQUENCE [LARGE SCALE GENOMIC DNA]</scope>
</reference>
<keyword evidence="1" id="KW-1133">Transmembrane helix</keyword>
<evidence type="ECO:0000313" key="3">
    <source>
        <dbReference type="Proteomes" id="UP000190831"/>
    </source>
</evidence>
<dbReference type="OMA" id="MENYEHE"/>
<dbReference type="AlphaFoldDB" id="A0A1G4MES7"/>
<evidence type="ECO:0000256" key="1">
    <source>
        <dbReference type="SAM" id="Phobius"/>
    </source>
</evidence>